<dbReference type="EMBL" id="QKXH01000001">
    <property type="protein sequence ID" value="PZX95063.1"/>
    <property type="molecule type" value="Genomic_DNA"/>
</dbReference>
<name>A0A2W7TX24_9FLAO</name>
<gene>
    <name evidence="1" type="ORF">DOS84_00395</name>
</gene>
<dbReference type="AlphaFoldDB" id="A0A2W7TX24"/>
<keyword evidence="2" id="KW-1185">Reference proteome</keyword>
<dbReference type="Proteomes" id="UP000249177">
    <property type="component" value="Unassembled WGS sequence"/>
</dbReference>
<protein>
    <submittedName>
        <fullName evidence="1">Uncharacterized protein</fullName>
    </submittedName>
</protein>
<comment type="caution">
    <text evidence="1">The sequence shown here is derived from an EMBL/GenBank/DDBJ whole genome shotgun (WGS) entry which is preliminary data.</text>
</comment>
<evidence type="ECO:0000313" key="2">
    <source>
        <dbReference type="Proteomes" id="UP000249177"/>
    </source>
</evidence>
<proteinExistence type="predicted"/>
<reference evidence="1 2" key="1">
    <citation type="submission" date="2018-06" db="EMBL/GenBank/DDBJ databases">
        <title>Flavobacterium sp IMCC34762, genome.</title>
        <authorList>
            <person name="Joung Y."/>
            <person name="Cho J."/>
            <person name="Song J."/>
        </authorList>
    </citation>
    <scope>NUCLEOTIDE SEQUENCE [LARGE SCALE GENOMIC DNA]</scope>
    <source>
        <strain evidence="1 2">IMCC34762</strain>
    </source>
</reference>
<evidence type="ECO:0000313" key="1">
    <source>
        <dbReference type="EMBL" id="PZX95063.1"/>
    </source>
</evidence>
<accession>A0A2W7TX24</accession>
<organism evidence="1 2">
    <name type="scientific">Flavobacterium aquariorum</name>
    <dbReference type="NCBI Taxonomy" id="2217670"/>
    <lineage>
        <taxon>Bacteria</taxon>
        <taxon>Pseudomonadati</taxon>
        <taxon>Bacteroidota</taxon>
        <taxon>Flavobacteriia</taxon>
        <taxon>Flavobacteriales</taxon>
        <taxon>Flavobacteriaceae</taxon>
        <taxon>Flavobacterium</taxon>
    </lineage>
</organism>
<sequence>MLLLFFTFLIPFVLEFFCKTKQEAAIINSKKDVYGQWYSFDSEWIAIHGKRLFIKFRYNFHWQIH</sequence>